<name>A0A139HVA0_9PEZI</name>
<organism evidence="2 3">
    <name type="scientific">Pseudocercospora eumusae</name>
    <dbReference type="NCBI Taxonomy" id="321146"/>
    <lineage>
        <taxon>Eukaryota</taxon>
        <taxon>Fungi</taxon>
        <taxon>Dikarya</taxon>
        <taxon>Ascomycota</taxon>
        <taxon>Pezizomycotina</taxon>
        <taxon>Dothideomycetes</taxon>
        <taxon>Dothideomycetidae</taxon>
        <taxon>Mycosphaerellales</taxon>
        <taxon>Mycosphaerellaceae</taxon>
        <taxon>Pseudocercospora</taxon>
    </lineage>
</organism>
<protein>
    <recommendedName>
        <fullName evidence="4">Ig-like domain-containing protein</fullName>
    </recommendedName>
</protein>
<proteinExistence type="predicted"/>
<evidence type="ECO:0000256" key="1">
    <source>
        <dbReference type="SAM" id="SignalP"/>
    </source>
</evidence>
<keyword evidence="3" id="KW-1185">Reference proteome</keyword>
<gene>
    <name evidence="2" type="ORF">AC578_9142</name>
</gene>
<evidence type="ECO:0000313" key="2">
    <source>
        <dbReference type="EMBL" id="KXT06339.1"/>
    </source>
</evidence>
<feature type="chain" id="PRO_5007806994" description="Ig-like domain-containing protein" evidence="1">
    <location>
        <begin position="25"/>
        <end position="205"/>
    </location>
</feature>
<dbReference type="EMBL" id="LFZN01000007">
    <property type="protein sequence ID" value="KXT06339.1"/>
    <property type="molecule type" value="Genomic_DNA"/>
</dbReference>
<keyword evidence="1" id="KW-0732">Signal</keyword>
<sequence>MARDFRTLLLLSLALYSLISTTKASESQNSAPGTQPFTTFVLQGSNGRYARLDARNLHSNPLIFDSHEPRAATEFLLDSQGGLIVSSTSINELGGRQAMQATNAGTKAVVFETPRSSGAGFTPLACAIHQDLAFTCTVQGCRASGGSLGKAREWYLGEESGPRFMVKTVPVVSRQRQAHVMHKYNSTSSSSESSDQVVLRIELSF</sequence>
<accession>A0A139HVA0</accession>
<comment type="caution">
    <text evidence="2">The sequence shown here is derived from an EMBL/GenBank/DDBJ whole genome shotgun (WGS) entry which is preliminary data.</text>
</comment>
<reference evidence="2 3" key="1">
    <citation type="submission" date="2015-07" db="EMBL/GenBank/DDBJ databases">
        <title>Comparative genomics of the Sigatoka disease complex on banana suggests a link between parallel evolutionary changes in Pseudocercospora fijiensis and Pseudocercospora eumusae and increased virulence on the banana host.</title>
        <authorList>
            <person name="Chang T.-C."/>
            <person name="Salvucci A."/>
            <person name="Crous P.W."/>
            <person name="Stergiopoulos I."/>
        </authorList>
    </citation>
    <scope>NUCLEOTIDE SEQUENCE [LARGE SCALE GENOMIC DNA]</scope>
    <source>
        <strain evidence="2 3">CBS 114824</strain>
    </source>
</reference>
<feature type="signal peptide" evidence="1">
    <location>
        <begin position="1"/>
        <end position="24"/>
    </location>
</feature>
<evidence type="ECO:0008006" key="4">
    <source>
        <dbReference type="Google" id="ProtNLM"/>
    </source>
</evidence>
<dbReference type="Proteomes" id="UP000070133">
    <property type="component" value="Unassembled WGS sequence"/>
</dbReference>
<dbReference type="AlphaFoldDB" id="A0A139HVA0"/>
<evidence type="ECO:0000313" key="3">
    <source>
        <dbReference type="Proteomes" id="UP000070133"/>
    </source>
</evidence>